<dbReference type="STRING" id="37928.SAMN04489742_2109"/>
<keyword evidence="3" id="KW-1185">Reference proteome</keyword>
<reference evidence="2 3" key="1">
    <citation type="submission" date="2016-10" db="EMBL/GenBank/DDBJ databases">
        <authorList>
            <person name="de Groot N.N."/>
        </authorList>
    </citation>
    <scope>NUCLEOTIDE SEQUENCE [LARGE SCALE GENOMIC DNA]</scope>
    <source>
        <strain evidence="2 3">DSM 20117</strain>
    </source>
</reference>
<feature type="region of interest" description="Disordered" evidence="1">
    <location>
        <begin position="143"/>
        <end position="191"/>
    </location>
</feature>
<accession>A0A1H1CVA6</accession>
<feature type="compositionally biased region" description="Basic and acidic residues" evidence="1">
    <location>
        <begin position="171"/>
        <end position="191"/>
    </location>
</feature>
<evidence type="ECO:0000256" key="1">
    <source>
        <dbReference type="SAM" id="MobiDB-lite"/>
    </source>
</evidence>
<dbReference type="AlphaFoldDB" id="A0A1H1CVA6"/>
<evidence type="ECO:0000313" key="3">
    <source>
        <dbReference type="Proteomes" id="UP000181917"/>
    </source>
</evidence>
<organism evidence="2 3">
    <name type="scientific">Crystallibacter crystallopoietes</name>
    <dbReference type="NCBI Taxonomy" id="37928"/>
    <lineage>
        <taxon>Bacteria</taxon>
        <taxon>Bacillati</taxon>
        <taxon>Actinomycetota</taxon>
        <taxon>Actinomycetes</taxon>
        <taxon>Micrococcales</taxon>
        <taxon>Micrococcaceae</taxon>
        <taxon>Crystallibacter</taxon>
    </lineage>
</organism>
<protein>
    <submittedName>
        <fullName evidence="2">Uncharacterized protein</fullName>
    </submittedName>
</protein>
<dbReference type="EMBL" id="FNKH01000002">
    <property type="protein sequence ID" value="SDQ68112.1"/>
    <property type="molecule type" value="Genomic_DNA"/>
</dbReference>
<feature type="compositionally biased region" description="Low complexity" evidence="1">
    <location>
        <begin position="147"/>
        <end position="160"/>
    </location>
</feature>
<dbReference type="Proteomes" id="UP000181917">
    <property type="component" value="Unassembled WGS sequence"/>
</dbReference>
<proteinExistence type="predicted"/>
<feature type="region of interest" description="Disordered" evidence="1">
    <location>
        <begin position="1"/>
        <end position="78"/>
    </location>
</feature>
<evidence type="ECO:0000313" key="2">
    <source>
        <dbReference type="EMBL" id="SDQ68112.1"/>
    </source>
</evidence>
<sequence length="191" mass="19710">MAGPLGRSPRAVRRNGTACPGGCRRLTAIPPNIINRGTVGSAARRPSSGTLGESRGAGDEARGARRGRGSSAGAAGCEVRARRRSAPVALALVVSTTFFAAVLTDRTCPLHTVNRLRRPRPAGFSSGAPASLISSRNSLESLPCGLSSDSDGHSSASFASRQKTTGGEGKLAGHRDCHRHPEILSKGHENP</sequence>
<gene>
    <name evidence="2" type="ORF">SAMN04489742_2109</name>
</gene>
<name>A0A1H1CVA6_9MICC</name>